<dbReference type="PANTHER" id="PTHR46648:SF1">
    <property type="entry name" value="ADENOSINE 5'-MONOPHOSPHORAMIDASE HNT1"/>
    <property type="match status" value="1"/>
</dbReference>
<evidence type="ECO:0000259" key="2">
    <source>
        <dbReference type="PROSITE" id="PS51084"/>
    </source>
</evidence>
<dbReference type="Proteomes" id="UP000658690">
    <property type="component" value="Unassembled WGS sequence"/>
</dbReference>
<protein>
    <submittedName>
        <fullName evidence="3">HIT domain-containing protein</fullName>
    </submittedName>
</protein>
<gene>
    <name evidence="3" type="ORF">GC102_17170</name>
</gene>
<dbReference type="InterPro" id="IPR011146">
    <property type="entry name" value="HIT-like"/>
</dbReference>
<dbReference type="Pfam" id="PF01230">
    <property type="entry name" value="HIT"/>
    <property type="match status" value="1"/>
</dbReference>
<evidence type="ECO:0000313" key="4">
    <source>
        <dbReference type="Proteomes" id="UP000658690"/>
    </source>
</evidence>
<dbReference type="EMBL" id="WHOC01000082">
    <property type="protein sequence ID" value="NOU87503.1"/>
    <property type="molecule type" value="Genomic_DNA"/>
</dbReference>
<evidence type="ECO:0000313" key="3">
    <source>
        <dbReference type="EMBL" id="NOU87503.1"/>
    </source>
</evidence>
<dbReference type="RefSeq" id="WP_171690658.1">
    <property type="nucleotide sequence ID" value="NZ_WHOC01000082.1"/>
</dbReference>
<keyword evidence="4" id="KW-1185">Reference proteome</keyword>
<dbReference type="PROSITE" id="PS51084">
    <property type="entry name" value="HIT_2"/>
    <property type="match status" value="1"/>
</dbReference>
<sequence length="154" mass="17729">MQENQCLGCQLANNEIETHTVYENDFVTCILDIAPLNEGHMLILPKKHYHDIDDLDEITANEIIKASAMLARVLKAQFQPDGITVIQNGGKFNDLKHYHMHVFPRYDSDGFAWVEPTDTINAKGRLFETREKLINYFFNYFGVSNNQSHPKNTI</sequence>
<accession>A0ABX1Z6I0</accession>
<name>A0ABX1Z6I0_9BACL</name>
<organism evidence="3 4">
    <name type="scientific">Paenibacillus germinis</name>
    <dbReference type="NCBI Taxonomy" id="2654979"/>
    <lineage>
        <taxon>Bacteria</taxon>
        <taxon>Bacillati</taxon>
        <taxon>Bacillota</taxon>
        <taxon>Bacilli</taxon>
        <taxon>Bacillales</taxon>
        <taxon>Paenibacillaceae</taxon>
        <taxon>Paenibacillus</taxon>
    </lineage>
</organism>
<feature type="domain" description="HIT" evidence="2">
    <location>
        <begin position="7"/>
        <end position="112"/>
    </location>
</feature>
<dbReference type="InterPro" id="IPR036265">
    <property type="entry name" value="HIT-like_sf"/>
</dbReference>
<proteinExistence type="predicted"/>
<dbReference type="Gene3D" id="3.30.428.10">
    <property type="entry name" value="HIT-like"/>
    <property type="match status" value="1"/>
</dbReference>
<evidence type="ECO:0000256" key="1">
    <source>
        <dbReference type="PROSITE-ProRule" id="PRU00464"/>
    </source>
</evidence>
<dbReference type="PRINTS" id="PR00332">
    <property type="entry name" value="HISTRIAD"/>
</dbReference>
<feature type="short sequence motif" description="Histidine triad motif" evidence="1">
    <location>
        <begin position="97"/>
        <end position="101"/>
    </location>
</feature>
<dbReference type="SUPFAM" id="SSF54197">
    <property type="entry name" value="HIT-like"/>
    <property type="match status" value="1"/>
</dbReference>
<dbReference type="InterPro" id="IPR001310">
    <property type="entry name" value="Histidine_triad_HIT"/>
</dbReference>
<reference evidence="3 4" key="1">
    <citation type="submission" date="2019-10" db="EMBL/GenBank/DDBJ databases">
        <title>Description of Paenibacillus choica sp. nov.</title>
        <authorList>
            <person name="Carlier A."/>
            <person name="Qi S."/>
        </authorList>
    </citation>
    <scope>NUCLEOTIDE SEQUENCE [LARGE SCALE GENOMIC DNA]</scope>
    <source>
        <strain evidence="3 4">LMG 31460</strain>
    </source>
</reference>
<comment type="caution">
    <text evidence="3">The sequence shown here is derived from an EMBL/GenBank/DDBJ whole genome shotgun (WGS) entry which is preliminary data.</text>
</comment>
<dbReference type="PANTHER" id="PTHR46648">
    <property type="entry name" value="HIT FAMILY PROTEIN 1"/>
    <property type="match status" value="1"/>
</dbReference>